<dbReference type="EMBL" id="JAVRQI010000013">
    <property type="protein sequence ID" value="MDT1063486.1"/>
    <property type="molecule type" value="Genomic_DNA"/>
</dbReference>
<evidence type="ECO:0000256" key="1">
    <source>
        <dbReference type="SAM" id="SignalP"/>
    </source>
</evidence>
<organism evidence="2 3">
    <name type="scientific">Paracoccus broussonetiae</name>
    <dbReference type="NCBI Taxonomy" id="3075834"/>
    <lineage>
        <taxon>Bacteria</taxon>
        <taxon>Pseudomonadati</taxon>
        <taxon>Pseudomonadota</taxon>
        <taxon>Alphaproteobacteria</taxon>
        <taxon>Rhodobacterales</taxon>
        <taxon>Paracoccaceae</taxon>
        <taxon>Paracoccus</taxon>
    </lineage>
</organism>
<dbReference type="Proteomes" id="UP001251085">
    <property type="component" value="Unassembled WGS sequence"/>
</dbReference>
<feature type="chain" id="PRO_5045961034" description="Lipoprotein" evidence="1">
    <location>
        <begin position="22"/>
        <end position="103"/>
    </location>
</feature>
<keyword evidence="1" id="KW-0732">Signal</keyword>
<dbReference type="RefSeq" id="WP_311760575.1">
    <property type="nucleotide sequence ID" value="NZ_JAVRQI010000013.1"/>
</dbReference>
<proteinExistence type="predicted"/>
<reference evidence="3" key="1">
    <citation type="submission" date="2023-07" db="EMBL/GenBank/DDBJ databases">
        <title>Characterization of two Paracoccaceae strains isolated from Phycosphere and proposal of Xinfangfangia lacusdiani sp. nov.</title>
        <authorList>
            <person name="Deng Y."/>
            <person name="Zhang Y.Q."/>
        </authorList>
    </citation>
    <scope>NUCLEOTIDE SEQUENCE [LARGE SCALE GENOMIC DNA]</scope>
    <source>
        <strain evidence="3">CPCC 101403</strain>
    </source>
</reference>
<accession>A0ABU3EHB3</accession>
<name>A0ABU3EHB3_9RHOB</name>
<sequence>MRPRGALCLLTSAMLGLTACAPVPVDQAERSCLTAARDASGPRTEAGFGVGSDGFRGGYFSVGVSSDYMAGRDPSEVFEDCVLRRSGQPPSRPLYEQPGWRAS</sequence>
<comment type="caution">
    <text evidence="2">The sequence shown here is derived from an EMBL/GenBank/DDBJ whole genome shotgun (WGS) entry which is preliminary data.</text>
</comment>
<gene>
    <name evidence="2" type="ORF">RM190_16550</name>
</gene>
<evidence type="ECO:0000313" key="2">
    <source>
        <dbReference type="EMBL" id="MDT1063486.1"/>
    </source>
</evidence>
<feature type="signal peptide" evidence="1">
    <location>
        <begin position="1"/>
        <end position="21"/>
    </location>
</feature>
<protein>
    <recommendedName>
        <fullName evidence="4">Lipoprotein</fullName>
    </recommendedName>
</protein>
<evidence type="ECO:0000313" key="3">
    <source>
        <dbReference type="Proteomes" id="UP001251085"/>
    </source>
</evidence>
<keyword evidence="3" id="KW-1185">Reference proteome</keyword>
<evidence type="ECO:0008006" key="4">
    <source>
        <dbReference type="Google" id="ProtNLM"/>
    </source>
</evidence>
<dbReference type="PROSITE" id="PS51257">
    <property type="entry name" value="PROKAR_LIPOPROTEIN"/>
    <property type="match status" value="1"/>
</dbReference>